<evidence type="ECO:0000256" key="1">
    <source>
        <dbReference type="ARBA" id="ARBA00022630"/>
    </source>
</evidence>
<sequence length="492" mass="55531">MAKYDVVIIGSGLGGLQCAFMLAKKGMKVCVLERNRVVGGCLQSFQRGGKTFDTGFHYIGGLDEGQHLHRLFKYFRLLDLPWVRLDDNCDDVCIDGKRYHIMTGHEAYAESLTEYFPDQKENIQRYTAFLKNVGDHIFDSLDVHCSDNFYSDSLFARSAKQFLHETIGNPVLRDVVSGTSLKMELAGNLPLYTFAQINDSFIRSAWRIEGGGSRIAEKLSEEVKIMGGEIRTCAAVSNLVETDGLISAVELEDGETIECQNVISNAHPSYTLSLVKESKVLRHSYINRIKNLENTFGFFTANISLKPETVEYLNKNLFIYENADLWNFKGGKTDRILVSYYKPREGKYCQNIDILTPMNWSEVEQWADKPIGKRGDSYVEMKKQKTNECVSLAAKYIPGLENAVERYWASTPISYNTYTKTVDGSAYGIRKDYTRSMFTVLTPYTPIKNLLLTGQNLNLHGILGVSMTSLFTCACLLGMETVEQEVLKPNLI</sequence>
<evidence type="ECO:0000313" key="7">
    <source>
        <dbReference type="EMBL" id="MBO8446684.1"/>
    </source>
</evidence>
<evidence type="ECO:0000259" key="6">
    <source>
        <dbReference type="Pfam" id="PF01593"/>
    </source>
</evidence>
<comment type="caution">
    <text evidence="7">The sequence shown here is derived from an EMBL/GenBank/DDBJ whole genome shotgun (WGS) entry which is preliminary data.</text>
</comment>
<dbReference type="InterPro" id="IPR036188">
    <property type="entry name" value="FAD/NAD-bd_sf"/>
</dbReference>
<dbReference type="Proteomes" id="UP000823637">
    <property type="component" value="Unassembled WGS sequence"/>
</dbReference>
<proteinExistence type="predicted"/>
<accession>A0A9D9HDA5</accession>
<dbReference type="AlphaFoldDB" id="A0A9D9HDA5"/>
<keyword evidence="1" id="KW-0285">Flavoprotein</keyword>
<dbReference type="InterPro" id="IPR052206">
    <property type="entry name" value="Retinol_saturase"/>
</dbReference>
<dbReference type="Gene3D" id="3.50.50.60">
    <property type="entry name" value="FAD/NAD(P)-binding domain"/>
    <property type="match status" value="2"/>
</dbReference>
<feature type="domain" description="Amine oxidase" evidence="6">
    <location>
        <begin position="13"/>
        <end position="273"/>
    </location>
</feature>
<organism evidence="7 8">
    <name type="scientific">Candidatus Enterocola intestinipullorum</name>
    <dbReference type="NCBI Taxonomy" id="2840783"/>
    <lineage>
        <taxon>Bacteria</taxon>
        <taxon>Pseudomonadati</taxon>
        <taxon>Bacteroidota</taxon>
        <taxon>Bacteroidia</taxon>
        <taxon>Bacteroidales</taxon>
        <taxon>Candidatus Enterocola</taxon>
    </lineage>
</organism>
<dbReference type="GO" id="GO:0016491">
    <property type="term" value="F:oxidoreductase activity"/>
    <property type="evidence" value="ECO:0007669"/>
    <property type="project" value="InterPro"/>
</dbReference>
<dbReference type="PANTHER" id="PTHR46091:SF3">
    <property type="entry name" value="AMINE OXIDASE DOMAIN-CONTAINING PROTEIN"/>
    <property type="match status" value="1"/>
</dbReference>
<dbReference type="PANTHER" id="PTHR46091">
    <property type="entry name" value="BLR7054 PROTEIN"/>
    <property type="match status" value="1"/>
</dbReference>
<gene>
    <name evidence="7" type="ORF">IAC32_02930</name>
</gene>
<dbReference type="InterPro" id="IPR002937">
    <property type="entry name" value="Amino_oxidase"/>
</dbReference>
<evidence type="ECO:0000256" key="5">
    <source>
        <dbReference type="ARBA" id="ARBA00023027"/>
    </source>
</evidence>
<dbReference type="Pfam" id="PF01593">
    <property type="entry name" value="Amino_oxidase"/>
    <property type="match status" value="1"/>
</dbReference>
<evidence type="ECO:0000256" key="4">
    <source>
        <dbReference type="ARBA" id="ARBA00022857"/>
    </source>
</evidence>
<reference evidence="7" key="1">
    <citation type="submission" date="2020-10" db="EMBL/GenBank/DDBJ databases">
        <authorList>
            <person name="Gilroy R."/>
        </authorList>
    </citation>
    <scope>NUCLEOTIDE SEQUENCE</scope>
    <source>
        <strain evidence="7">D3-1215</strain>
    </source>
</reference>
<protein>
    <submittedName>
        <fullName evidence="7">NAD(P)/FAD-dependent oxidoreductase</fullName>
    </submittedName>
</protein>
<reference evidence="7" key="2">
    <citation type="journal article" date="2021" name="PeerJ">
        <title>Extensive microbial diversity within the chicken gut microbiome revealed by metagenomics and culture.</title>
        <authorList>
            <person name="Gilroy R."/>
            <person name="Ravi A."/>
            <person name="Getino M."/>
            <person name="Pursley I."/>
            <person name="Horton D.L."/>
            <person name="Alikhan N.F."/>
            <person name="Baker D."/>
            <person name="Gharbi K."/>
            <person name="Hall N."/>
            <person name="Watson M."/>
            <person name="Adriaenssens E.M."/>
            <person name="Foster-Nyarko E."/>
            <person name="Jarju S."/>
            <person name="Secka A."/>
            <person name="Antonio M."/>
            <person name="Oren A."/>
            <person name="Chaudhuri R.R."/>
            <person name="La Ragione R."/>
            <person name="Hildebrand F."/>
            <person name="Pallen M.J."/>
        </authorList>
    </citation>
    <scope>NUCLEOTIDE SEQUENCE</scope>
    <source>
        <strain evidence="7">D3-1215</strain>
    </source>
</reference>
<keyword evidence="4" id="KW-0521">NADP</keyword>
<evidence type="ECO:0000256" key="3">
    <source>
        <dbReference type="ARBA" id="ARBA00022827"/>
    </source>
</evidence>
<evidence type="ECO:0000313" key="8">
    <source>
        <dbReference type="Proteomes" id="UP000823637"/>
    </source>
</evidence>
<dbReference type="EMBL" id="JADIMR010000039">
    <property type="protein sequence ID" value="MBO8446684.1"/>
    <property type="molecule type" value="Genomic_DNA"/>
</dbReference>
<keyword evidence="2" id="KW-0732">Signal</keyword>
<keyword evidence="5" id="KW-0520">NAD</keyword>
<dbReference type="SUPFAM" id="SSF51905">
    <property type="entry name" value="FAD/NAD(P)-binding domain"/>
    <property type="match status" value="1"/>
</dbReference>
<name>A0A9D9HDA5_9BACT</name>
<evidence type="ECO:0000256" key="2">
    <source>
        <dbReference type="ARBA" id="ARBA00022729"/>
    </source>
</evidence>
<keyword evidence="3" id="KW-0274">FAD</keyword>